<protein>
    <submittedName>
        <fullName evidence="2">Uncharacterized protein</fullName>
    </submittedName>
</protein>
<reference evidence="2" key="1">
    <citation type="submission" date="2020-08" db="EMBL/GenBank/DDBJ databases">
        <title>Multicomponent nature underlies the extraordinary mechanical properties of spider dragline silk.</title>
        <authorList>
            <person name="Kono N."/>
            <person name="Nakamura H."/>
            <person name="Mori M."/>
            <person name="Yoshida Y."/>
            <person name="Ohtoshi R."/>
            <person name="Malay A.D."/>
            <person name="Moran D.A.P."/>
            <person name="Tomita M."/>
            <person name="Numata K."/>
            <person name="Arakawa K."/>
        </authorList>
    </citation>
    <scope>NUCLEOTIDE SEQUENCE</scope>
</reference>
<dbReference type="AlphaFoldDB" id="A0A8X6QC85"/>
<organism evidence="2 3">
    <name type="scientific">Nephila pilipes</name>
    <name type="common">Giant wood spider</name>
    <name type="synonym">Nephila maculata</name>
    <dbReference type="NCBI Taxonomy" id="299642"/>
    <lineage>
        <taxon>Eukaryota</taxon>
        <taxon>Metazoa</taxon>
        <taxon>Ecdysozoa</taxon>
        <taxon>Arthropoda</taxon>
        <taxon>Chelicerata</taxon>
        <taxon>Arachnida</taxon>
        <taxon>Araneae</taxon>
        <taxon>Araneomorphae</taxon>
        <taxon>Entelegynae</taxon>
        <taxon>Araneoidea</taxon>
        <taxon>Nephilidae</taxon>
        <taxon>Nephila</taxon>
    </lineage>
</organism>
<comment type="caution">
    <text evidence="2">The sequence shown here is derived from an EMBL/GenBank/DDBJ whole genome shotgun (WGS) entry which is preliminary data.</text>
</comment>
<feature type="region of interest" description="Disordered" evidence="1">
    <location>
        <begin position="1"/>
        <end position="24"/>
    </location>
</feature>
<evidence type="ECO:0000313" key="2">
    <source>
        <dbReference type="EMBL" id="GFU06862.1"/>
    </source>
</evidence>
<gene>
    <name evidence="2" type="ORF">NPIL_425681</name>
</gene>
<evidence type="ECO:0000313" key="3">
    <source>
        <dbReference type="Proteomes" id="UP000887013"/>
    </source>
</evidence>
<proteinExistence type="predicted"/>
<evidence type="ECO:0000256" key="1">
    <source>
        <dbReference type="SAM" id="MobiDB-lite"/>
    </source>
</evidence>
<feature type="region of interest" description="Disordered" evidence="1">
    <location>
        <begin position="51"/>
        <end position="111"/>
    </location>
</feature>
<dbReference type="Proteomes" id="UP000887013">
    <property type="component" value="Unassembled WGS sequence"/>
</dbReference>
<keyword evidence="3" id="KW-1185">Reference proteome</keyword>
<sequence length="111" mass="12104">MHAVKGTRLSMVRTRPRRAPVRGGSFQPVSALAVAVGRAVRVDRPSRLEGGRLVNNLPPRYRTNDGPSGNAFVRTTAESLKTRKKHGPIRRGKRYLLKNSGVKSDPGLPAP</sequence>
<dbReference type="EMBL" id="BMAW01028313">
    <property type="protein sequence ID" value="GFU06862.1"/>
    <property type="molecule type" value="Genomic_DNA"/>
</dbReference>
<name>A0A8X6QC85_NEPPI</name>
<feature type="compositionally biased region" description="Basic residues" evidence="1">
    <location>
        <begin position="82"/>
        <end position="96"/>
    </location>
</feature>
<accession>A0A8X6QC85</accession>